<proteinExistence type="predicted"/>
<name>A0A0C2G6A6_9BILA</name>
<feature type="region of interest" description="Disordered" evidence="1">
    <location>
        <begin position="89"/>
        <end position="171"/>
    </location>
</feature>
<reference evidence="2 3" key="1">
    <citation type="submission" date="2013-12" db="EMBL/GenBank/DDBJ databases">
        <title>Draft genome of the parsitic nematode Ancylostoma duodenale.</title>
        <authorList>
            <person name="Mitreva M."/>
        </authorList>
    </citation>
    <scope>NUCLEOTIDE SEQUENCE [LARGE SCALE GENOMIC DNA]</scope>
    <source>
        <strain evidence="2 3">Zhejiang</strain>
    </source>
</reference>
<keyword evidence="3" id="KW-1185">Reference proteome</keyword>
<sequence>NFFGSDWWKKVDEHITEAIEKTKGGSGIRHVNDTLEITQEIGGKTYTAEFPGNSSYSLSTSKQTINGKTVSTVKLTVNGVTYVYETKDGKTTVKDGDGKPVSDDSFFHVDTTSEPQITEAPAPTDSPEEPPKASTPAPSGEEETKAPSEDVETPEPSQKPGNFMRKRSSANLGTKWHYSLMRTKRCRAKFGWFSSKT</sequence>
<dbReference type="EMBL" id="KN743214">
    <property type="protein sequence ID" value="KIH52611.1"/>
    <property type="molecule type" value="Genomic_DNA"/>
</dbReference>
<protein>
    <submittedName>
        <fullName evidence="2">Uncharacterized protein</fullName>
    </submittedName>
</protein>
<feature type="compositionally biased region" description="Basic and acidic residues" evidence="1">
    <location>
        <begin position="89"/>
        <end position="107"/>
    </location>
</feature>
<feature type="non-terminal residue" evidence="2">
    <location>
        <position position="1"/>
    </location>
</feature>
<dbReference type="AlphaFoldDB" id="A0A0C2G6A6"/>
<dbReference type="Proteomes" id="UP000054047">
    <property type="component" value="Unassembled WGS sequence"/>
</dbReference>
<evidence type="ECO:0000256" key="1">
    <source>
        <dbReference type="SAM" id="MobiDB-lite"/>
    </source>
</evidence>
<organism evidence="2 3">
    <name type="scientific">Ancylostoma duodenale</name>
    <dbReference type="NCBI Taxonomy" id="51022"/>
    <lineage>
        <taxon>Eukaryota</taxon>
        <taxon>Metazoa</taxon>
        <taxon>Ecdysozoa</taxon>
        <taxon>Nematoda</taxon>
        <taxon>Chromadorea</taxon>
        <taxon>Rhabditida</taxon>
        <taxon>Rhabditina</taxon>
        <taxon>Rhabditomorpha</taxon>
        <taxon>Strongyloidea</taxon>
        <taxon>Ancylostomatidae</taxon>
        <taxon>Ancylostomatinae</taxon>
        <taxon>Ancylostoma</taxon>
    </lineage>
</organism>
<dbReference type="OrthoDB" id="5859002at2759"/>
<gene>
    <name evidence="2" type="ORF">ANCDUO_17285</name>
</gene>
<evidence type="ECO:0000313" key="3">
    <source>
        <dbReference type="Proteomes" id="UP000054047"/>
    </source>
</evidence>
<accession>A0A0C2G6A6</accession>
<evidence type="ECO:0000313" key="2">
    <source>
        <dbReference type="EMBL" id="KIH52611.1"/>
    </source>
</evidence>